<dbReference type="Proteomes" id="UP001319882">
    <property type="component" value="Unassembled WGS sequence"/>
</dbReference>
<feature type="domain" description="Molybdopterin-guanine dinucleotide biosynthesis protein B (MobB)" evidence="1">
    <location>
        <begin position="10"/>
        <end position="141"/>
    </location>
</feature>
<evidence type="ECO:0000313" key="3">
    <source>
        <dbReference type="Proteomes" id="UP001319882"/>
    </source>
</evidence>
<sequence length="181" mass="19768">MGPIATTFPVLGVAAWSSTGKTTLLVELLPRLRAAGLEVGVIKHAHHDFDIDKPGKDSYRLREAGAAPTLVASARRYALMQETPNQDEPDLVHLLSLMEPHAPDLVIVEGFKQWPIAKLVLYRDDIGDPGILACENVQAVALKGAAPDTLEASIVRLDLDNIDAIAHWILQWCAAFPDHER</sequence>
<name>A0ABS8DVJ8_9GAMM</name>
<dbReference type="Pfam" id="PF03205">
    <property type="entry name" value="MobB"/>
    <property type="match status" value="1"/>
</dbReference>
<dbReference type="PANTHER" id="PTHR40072">
    <property type="entry name" value="MOLYBDOPTERIN-GUANINE DINUCLEOTIDE BIOSYNTHESIS ADAPTER PROTEIN-RELATED"/>
    <property type="match status" value="1"/>
</dbReference>
<dbReference type="PANTHER" id="PTHR40072:SF1">
    <property type="entry name" value="MOLYBDOPTERIN-GUANINE DINUCLEOTIDE BIOSYNTHESIS ADAPTER PROTEIN"/>
    <property type="match status" value="1"/>
</dbReference>
<dbReference type="SUPFAM" id="SSF52540">
    <property type="entry name" value="P-loop containing nucleoside triphosphate hydrolases"/>
    <property type="match status" value="1"/>
</dbReference>
<dbReference type="Gene3D" id="3.40.50.300">
    <property type="entry name" value="P-loop containing nucleotide triphosphate hydrolases"/>
    <property type="match status" value="1"/>
</dbReference>
<gene>
    <name evidence="2" type="primary">mobB</name>
    <name evidence="2" type="ORF">GEV37_14710</name>
</gene>
<reference evidence="2 3" key="1">
    <citation type="journal article" date="2021" name="Sci. Rep.">
        <title>Genome analysis of a halophilic bacterium Halomonas malpeensis YU-PRIM-29(T) reveals its exopolysaccharide and pigment producing capabilities.</title>
        <authorList>
            <person name="Athmika"/>
            <person name="Ghate S.D."/>
            <person name="Arun A.B."/>
            <person name="Rao S.S."/>
            <person name="Kumar S.T.A."/>
            <person name="Kandiyil M.K."/>
            <person name="Saptami K."/>
            <person name="Rekha P.D."/>
        </authorList>
    </citation>
    <scope>NUCLEOTIDE SEQUENCE [LARGE SCALE GENOMIC DNA]</scope>
    <source>
        <strain evidence="3">prim 29</strain>
    </source>
</reference>
<dbReference type="InterPro" id="IPR052539">
    <property type="entry name" value="MGD_biosynthesis_adapter"/>
</dbReference>
<evidence type="ECO:0000259" key="1">
    <source>
        <dbReference type="Pfam" id="PF03205"/>
    </source>
</evidence>
<dbReference type="InterPro" id="IPR027417">
    <property type="entry name" value="P-loop_NTPase"/>
</dbReference>
<dbReference type="CDD" id="cd03116">
    <property type="entry name" value="MobB"/>
    <property type="match status" value="1"/>
</dbReference>
<dbReference type="NCBIfam" id="TIGR00176">
    <property type="entry name" value="mobB"/>
    <property type="match status" value="1"/>
</dbReference>
<dbReference type="InterPro" id="IPR004435">
    <property type="entry name" value="MobB_dom"/>
</dbReference>
<organism evidence="2 3">
    <name type="scientific">Vreelandella malpeensis</name>
    <dbReference type="NCBI Taxonomy" id="1172368"/>
    <lineage>
        <taxon>Bacteria</taxon>
        <taxon>Pseudomonadati</taxon>
        <taxon>Pseudomonadota</taxon>
        <taxon>Gammaproteobacteria</taxon>
        <taxon>Oceanospirillales</taxon>
        <taxon>Halomonadaceae</taxon>
        <taxon>Vreelandella</taxon>
    </lineage>
</organism>
<evidence type="ECO:0000313" key="2">
    <source>
        <dbReference type="EMBL" id="MCB8890366.1"/>
    </source>
</evidence>
<dbReference type="EMBL" id="WHVL01000006">
    <property type="protein sequence ID" value="MCB8890366.1"/>
    <property type="molecule type" value="Genomic_DNA"/>
</dbReference>
<proteinExistence type="predicted"/>
<keyword evidence="3" id="KW-1185">Reference proteome</keyword>
<comment type="caution">
    <text evidence="2">The sequence shown here is derived from an EMBL/GenBank/DDBJ whole genome shotgun (WGS) entry which is preliminary data.</text>
</comment>
<protein>
    <submittedName>
        <fullName evidence="2">Molybdopterin-guanine dinucleotide biosynthesis protein B</fullName>
    </submittedName>
</protein>
<accession>A0ABS8DVJ8</accession>